<evidence type="ECO:0000256" key="5">
    <source>
        <dbReference type="ARBA" id="ARBA00022692"/>
    </source>
</evidence>
<dbReference type="EMBL" id="CH479194">
    <property type="protein sequence ID" value="EDW27014.1"/>
    <property type="molecule type" value="Genomic_DNA"/>
</dbReference>
<feature type="compositionally biased region" description="Basic and acidic residues" evidence="11">
    <location>
        <begin position="149"/>
        <end position="166"/>
    </location>
</feature>
<evidence type="ECO:0000256" key="6">
    <source>
        <dbReference type="ARBA" id="ARBA00022781"/>
    </source>
</evidence>
<evidence type="ECO:0000256" key="1">
    <source>
        <dbReference type="ARBA" id="ARBA00004651"/>
    </source>
</evidence>
<keyword evidence="7 12" id="KW-1133">Transmembrane helix</keyword>
<evidence type="ECO:0000313" key="14">
    <source>
        <dbReference type="Proteomes" id="UP000008744"/>
    </source>
</evidence>
<proteinExistence type="inferred from homology"/>
<evidence type="ECO:0000256" key="2">
    <source>
        <dbReference type="ARBA" id="ARBA00006513"/>
    </source>
</evidence>
<dbReference type="PhylomeDB" id="B4GWD0"/>
<accession>B4GWD0</accession>
<keyword evidence="9 12" id="KW-0472">Membrane</keyword>
<name>B4GWD0_DROPE</name>
<evidence type="ECO:0000256" key="11">
    <source>
        <dbReference type="SAM" id="MobiDB-lite"/>
    </source>
</evidence>
<keyword evidence="8" id="KW-0406">Ion transport</keyword>
<evidence type="ECO:0000256" key="7">
    <source>
        <dbReference type="ARBA" id="ARBA00022989"/>
    </source>
</evidence>
<dbReference type="eggNOG" id="KOG4740">
    <property type="taxonomic scope" value="Eukaryota"/>
</dbReference>
<protein>
    <submittedName>
        <fullName evidence="13">GL16468</fullName>
    </submittedName>
</protein>
<evidence type="ECO:0000256" key="4">
    <source>
        <dbReference type="ARBA" id="ARBA00022475"/>
    </source>
</evidence>
<dbReference type="SMR" id="B4GWD0"/>
<dbReference type="PANTHER" id="PTHR21522">
    <property type="entry name" value="PROTON CHANNEL OTOP"/>
    <property type="match status" value="1"/>
</dbReference>
<dbReference type="InterPro" id="IPR004878">
    <property type="entry name" value="Otopetrin"/>
</dbReference>
<feature type="transmembrane region" description="Helical" evidence="12">
    <location>
        <begin position="98"/>
        <end position="118"/>
    </location>
</feature>
<feature type="region of interest" description="Disordered" evidence="11">
    <location>
        <begin position="127"/>
        <end position="176"/>
    </location>
</feature>
<evidence type="ECO:0000256" key="3">
    <source>
        <dbReference type="ARBA" id="ARBA00022448"/>
    </source>
</evidence>
<dbReference type="HOGENOM" id="CLU_1257237_0_0_1"/>
<dbReference type="PANTHER" id="PTHR21522:SF62">
    <property type="entry name" value="OTOPETRIN-LIKE A, ISOFORM C"/>
    <property type="match status" value="1"/>
</dbReference>
<comment type="subcellular location">
    <subcellularLocation>
        <location evidence="1">Cell membrane</location>
        <topology evidence="1">Multi-pass membrane protein</topology>
    </subcellularLocation>
</comment>
<comment type="similarity">
    <text evidence="2">Belongs to the otopetrin family.</text>
</comment>
<gene>
    <name evidence="13" type="primary">Dper\GL16468</name>
    <name evidence="13" type="ORF">Dper_GL16468</name>
</gene>
<organism evidence="14">
    <name type="scientific">Drosophila persimilis</name>
    <name type="common">Fruit fly</name>
    <dbReference type="NCBI Taxonomy" id="7234"/>
    <lineage>
        <taxon>Eukaryota</taxon>
        <taxon>Metazoa</taxon>
        <taxon>Ecdysozoa</taxon>
        <taxon>Arthropoda</taxon>
        <taxon>Hexapoda</taxon>
        <taxon>Insecta</taxon>
        <taxon>Pterygota</taxon>
        <taxon>Neoptera</taxon>
        <taxon>Endopterygota</taxon>
        <taxon>Diptera</taxon>
        <taxon>Brachycera</taxon>
        <taxon>Muscomorpha</taxon>
        <taxon>Ephydroidea</taxon>
        <taxon>Drosophilidae</taxon>
        <taxon>Drosophila</taxon>
        <taxon>Sophophora</taxon>
    </lineage>
</organism>
<dbReference type="GO" id="GO:0015252">
    <property type="term" value="F:proton channel activity"/>
    <property type="evidence" value="ECO:0007669"/>
    <property type="project" value="InterPro"/>
</dbReference>
<dbReference type="Proteomes" id="UP000008744">
    <property type="component" value="Unassembled WGS sequence"/>
</dbReference>
<keyword evidence="10" id="KW-0407">Ion channel</keyword>
<keyword evidence="4" id="KW-1003">Cell membrane</keyword>
<keyword evidence="5 12" id="KW-0812">Transmembrane</keyword>
<dbReference type="OrthoDB" id="6429739at2759"/>
<evidence type="ECO:0000313" key="13">
    <source>
        <dbReference type="EMBL" id="EDW27014.1"/>
    </source>
</evidence>
<feature type="transmembrane region" description="Helical" evidence="12">
    <location>
        <begin position="61"/>
        <end position="83"/>
    </location>
</feature>
<feature type="region of interest" description="Disordered" evidence="11">
    <location>
        <begin position="17"/>
        <end position="39"/>
    </location>
</feature>
<dbReference type="GO" id="GO:0005886">
    <property type="term" value="C:plasma membrane"/>
    <property type="evidence" value="ECO:0007669"/>
    <property type="project" value="UniProtKB-SubCell"/>
</dbReference>
<dbReference type="KEGG" id="dpe:6597831"/>
<keyword evidence="3" id="KW-0813">Transport</keyword>
<sequence>MGGGEVKVATVDVEGGDNMATLPVSRSHTAGSTDSAEKNNAANKEMELKNVMPQPLQRTSLFIVTSLVYAILLIVVCIAYVISDVTTHRLPVLYYETFFTYLYGVSILFLLYVFCFLLQESSCCNGGNGNGNGSKPKPQPKEKKSKKAKNADPADSKEAKGSKDSGKAAVKGAAYQEAPVDAEVARLPRRMYARGRPLIAIRRTAASSCEWEPLHSVWAP</sequence>
<evidence type="ECO:0000256" key="12">
    <source>
        <dbReference type="SAM" id="Phobius"/>
    </source>
</evidence>
<keyword evidence="6" id="KW-0375">Hydrogen ion transport</keyword>
<evidence type="ECO:0000256" key="9">
    <source>
        <dbReference type="ARBA" id="ARBA00023136"/>
    </source>
</evidence>
<feature type="compositionally biased region" description="Polar residues" evidence="11">
    <location>
        <begin position="24"/>
        <end position="39"/>
    </location>
</feature>
<dbReference type="AlphaFoldDB" id="B4GWD0"/>
<keyword evidence="14" id="KW-1185">Reference proteome</keyword>
<evidence type="ECO:0000256" key="10">
    <source>
        <dbReference type="ARBA" id="ARBA00023303"/>
    </source>
</evidence>
<reference evidence="13 14" key="1">
    <citation type="journal article" date="2007" name="Nature">
        <title>Evolution of genes and genomes on the Drosophila phylogeny.</title>
        <authorList>
            <consortium name="Drosophila 12 Genomes Consortium"/>
            <person name="Clark A.G."/>
            <person name="Eisen M.B."/>
            <person name="Smith D.R."/>
            <person name="Bergman C.M."/>
            <person name="Oliver B."/>
            <person name="Markow T.A."/>
            <person name="Kaufman T.C."/>
            <person name="Kellis M."/>
            <person name="Gelbart W."/>
            <person name="Iyer V.N."/>
            <person name="Pollard D.A."/>
            <person name="Sackton T.B."/>
            <person name="Larracuente A.M."/>
            <person name="Singh N.D."/>
            <person name="Abad J.P."/>
            <person name="Abt D.N."/>
            <person name="Adryan B."/>
            <person name="Aguade M."/>
            <person name="Akashi H."/>
            <person name="Anderson W.W."/>
            <person name="Aquadro C.F."/>
            <person name="Ardell D.H."/>
            <person name="Arguello R."/>
            <person name="Artieri C.G."/>
            <person name="Barbash D.A."/>
            <person name="Barker D."/>
            <person name="Barsanti P."/>
            <person name="Batterham P."/>
            <person name="Batzoglou S."/>
            <person name="Begun D."/>
            <person name="Bhutkar A."/>
            <person name="Blanco E."/>
            <person name="Bosak S.A."/>
            <person name="Bradley R.K."/>
            <person name="Brand A.D."/>
            <person name="Brent M.R."/>
            <person name="Brooks A.N."/>
            <person name="Brown R.H."/>
            <person name="Butlin R.K."/>
            <person name="Caggese C."/>
            <person name="Calvi B.R."/>
            <person name="Bernardo de Carvalho A."/>
            <person name="Caspi A."/>
            <person name="Castrezana S."/>
            <person name="Celniker S.E."/>
            <person name="Chang J.L."/>
            <person name="Chapple C."/>
            <person name="Chatterji S."/>
            <person name="Chinwalla A."/>
            <person name="Civetta A."/>
            <person name="Clifton S.W."/>
            <person name="Comeron J.M."/>
            <person name="Costello J.C."/>
            <person name="Coyne J.A."/>
            <person name="Daub J."/>
            <person name="David R.G."/>
            <person name="Delcher A.L."/>
            <person name="Delehaunty K."/>
            <person name="Do C.B."/>
            <person name="Ebling H."/>
            <person name="Edwards K."/>
            <person name="Eickbush T."/>
            <person name="Evans J.D."/>
            <person name="Filipski A."/>
            <person name="Findeiss S."/>
            <person name="Freyhult E."/>
            <person name="Fulton L."/>
            <person name="Fulton R."/>
            <person name="Garcia A.C."/>
            <person name="Gardiner A."/>
            <person name="Garfield D.A."/>
            <person name="Garvin B.E."/>
            <person name="Gibson G."/>
            <person name="Gilbert D."/>
            <person name="Gnerre S."/>
            <person name="Godfrey J."/>
            <person name="Good R."/>
            <person name="Gotea V."/>
            <person name="Gravely B."/>
            <person name="Greenberg A.J."/>
            <person name="Griffiths-Jones S."/>
            <person name="Gross S."/>
            <person name="Guigo R."/>
            <person name="Gustafson E.A."/>
            <person name="Haerty W."/>
            <person name="Hahn M.W."/>
            <person name="Halligan D.L."/>
            <person name="Halpern A.L."/>
            <person name="Halter G.M."/>
            <person name="Han M.V."/>
            <person name="Heger A."/>
            <person name="Hillier L."/>
            <person name="Hinrichs A.S."/>
            <person name="Holmes I."/>
            <person name="Hoskins R.A."/>
            <person name="Hubisz M.J."/>
            <person name="Hultmark D."/>
            <person name="Huntley M.A."/>
            <person name="Jaffe D.B."/>
            <person name="Jagadeeshan S."/>
            <person name="Jeck W.R."/>
            <person name="Johnson J."/>
            <person name="Jones C.D."/>
            <person name="Jordan W.C."/>
            <person name="Karpen G.H."/>
            <person name="Kataoka E."/>
            <person name="Keightley P.D."/>
            <person name="Kheradpour P."/>
            <person name="Kirkness E.F."/>
            <person name="Koerich L.B."/>
            <person name="Kristiansen K."/>
            <person name="Kudrna D."/>
            <person name="Kulathinal R.J."/>
            <person name="Kumar S."/>
            <person name="Kwok R."/>
            <person name="Lander E."/>
            <person name="Langley C.H."/>
            <person name="Lapoint R."/>
            <person name="Lazzaro B.P."/>
            <person name="Lee S.J."/>
            <person name="Levesque L."/>
            <person name="Li R."/>
            <person name="Lin C.F."/>
            <person name="Lin M.F."/>
            <person name="Lindblad-Toh K."/>
            <person name="Llopart A."/>
            <person name="Long M."/>
            <person name="Low L."/>
            <person name="Lozovsky E."/>
            <person name="Lu J."/>
            <person name="Luo M."/>
            <person name="Machado C.A."/>
            <person name="Makalowski W."/>
            <person name="Marzo M."/>
            <person name="Matsuda M."/>
            <person name="Matzkin L."/>
            <person name="McAllister B."/>
            <person name="McBride C.S."/>
            <person name="McKernan B."/>
            <person name="McKernan K."/>
            <person name="Mendez-Lago M."/>
            <person name="Minx P."/>
            <person name="Mollenhauer M.U."/>
            <person name="Montooth K."/>
            <person name="Mount S.M."/>
            <person name="Mu X."/>
            <person name="Myers E."/>
            <person name="Negre B."/>
            <person name="Newfeld S."/>
            <person name="Nielsen R."/>
            <person name="Noor M.A."/>
            <person name="O'Grady P."/>
            <person name="Pachter L."/>
            <person name="Papaceit M."/>
            <person name="Parisi M.J."/>
            <person name="Parisi M."/>
            <person name="Parts L."/>
            <person name="Pedersen J.S."/>
            <person name="Pesole G."/>
            <person name="Phillippy A.M."/>
            <person name="Ponting C.P."/>
            <person name="Pop M."/>
            <person name="Porcelli D."/>
            <person name="Powell J.R."/>
            <person name="Prohaska S."/>
            <person name="Pruitt K."/>
            <person name="Puig M."/>
            <person name="Quesneville H."/>
            <person name="Ram K.R."/>
            <person name="Rand D."/>
            <person name="Rasmussen M.D."/>
            <person name="Reed L.K."/>
            <person name="Reenan R."/>
            <person name="Reily A."/>
            <person name="Remington K.A."/>
            <person name="Rieger T.T."/>
            <person name="Ritchie M.G."/>
            <person name="Robin C."/>
            <person name="Rogers Y.H."/>
            <person name="Rohde C."/>
            <person name="Rozas J."/>
            <person name="Rubenfield M.J."/>
            <person name="Ruiz A."/>
            <person name="Russo S."/>
            <person name="Salzberg S.L."/>
            <person name="Sanchez-Gracia A."/>
            <person name="Saranga D.J."/>
            <person name="Sato H."/>
            <person name="Schaeffer S.W."/>
            <person name="Schatz M.C."/>
            <person name="Schlenke T."/>
            <person name="Schwartz R."/>
            <person name="Segarra C."/>
            <person name="Singh R.S."/>
            <person name="Sirot L."/>
            <person name="Sirota M."/>
            <person name="Sisneros N.B."/>
            <person name="Smith C.D."/>
            <person name="Smith T.F."/>
            <person name="Spieth J."/>
            <person name="Stage D.E."/>
            <person name="Stark A."/>
            <person name="Stephan W."/>
            <person name="Strausberg R.L."/>
            <person name="Strempel S."/>
            <person name="Sturgill D."/>
            <person name="Sutton G."/>
            <person name="Sutton G.G."/>
            <person name="Tao W."/>
            <person name="Teichmann S."/>
            <person name="Tobari Y.N."/>
            <person name="Tomimura Y."/>
            <person name="Tsolas J.M."/>
            <person name="Valente V.L."/>
            <person name="Venter E."/>
            <person name="Venter J.C."/>
            <person name="Vicario S."/>
            <person name="Vieira F.G."/>
            <person name="Vilella A.J."/>
            <person name="Villasante A."/>
            <person name="Walenz B."/>
            <person name="Wang J."/>
            <person name="Wasserman M."/>
            <person name="Watts T."/>
            <person name="Wilson D."/>
            <person name="Wilson R.K."/>
            <person name="Wing R.A."/>
            <person name="Wolfner M.F."/>
            <person name="Wong A."/>
            <person name="Wong G.K."/>
            <person name="Wu C.I."/>
            <person name="Wu G."/>
            <person name="Yamamoto D."/>
            <person name="Yang H.P."/>
            <person name="Yang S.P."/>
            <person name="Yorke J.A."/>
            <person name="Yoshida K."/>
            <person name="Zdobnov E."/>
            <person name="Zhang P."/>
            <person name="Zhang Y."/>
            <person name="Zimin A.V."/>
            <person name="Baldwin J."/>
            <person name="Abdouelleil A."/>
            <person name="Abdulkadir J."/>
            <person name="Abebe A."/>
            <person name="Abera B."/>
            <person name="Abreu J."/>
            <person name="Acer S.C."/>
            <person name="Aftuck L."/>
            <person name="Alexander A."/>
            <person name="An P."/>
            <person name="Anderson E."/>
            <person name="Anderson S."/>
            <person name="Arachi H."/>
            <person name="Azer M."/>
            <person name="Bachantsang P."/>
            <person name="Barry A."/>
            <person name="Bayul T."/>
            <person name="Berlin A."/>
            <person name="Bessette D."/>
            <person name="Bloom T."/>
            <person name="Blye J."/>
            <person name="Boguslavskiy L."/>
            <person name="Bonnet C."/>
            <person name="Boukhgalter B."/>
            <person name="Bourzgui I."/>
            <person name="Brown A."/>
            <person name="Cahill P."/>
            <person name="Channer S."/>
            <person name="Cheshatsang Y."/>
            <person name="Chuda L."/>
            <person name="Citroen M."/>
            <person name="Collymore A."/>
            <person name="Cooke P."/>
            <person name="Costello M."/>
            <person name="D'Aco K."/>
            <person name="Daza R."/>
            <person name="De Haan G."/>
            <person name="DeGray S."/>
            <person name="DeMaso C."/>
            <person name="Dhargay N."/>
            <person name="Dooley K."/>
            <person name="Dooley E."/>
            <person name="Doricent M."/>
            <person name="Dorje P."/>
            <person name="Dorjee K."/>
            <person name="Dupes A."/>
            <person name="Elong R."/>
            <person name="Falk J."/>
            <person name="Farina A."/>
            <person name="Faro S."/>
            <person name="Ferguson D."/>
            <person name="Fisher S."/>
            <person name="Foley C.D."/>
            <person name="Franke A."/>
            <person name="Friedrich D."/>
            <person name="Gadbois L."/>
            <person name="Gearin G."/>
            <person name="Gearin C.R."/>
            <person name="Giannoukos G."/>
            <person name="Goode T."/>
            <person name="Graham J."/>
            <person name="Grandbois E."/>
            <person name="Grewal S."/>
            <person name="Gyaltsen K."/>
            <person name="Hafez N."/>
            <person name="Hagos B."/>
            <person name="Hall J."/>
            <person name="Henson C."/>
            <person name="Hollinger A."/>
            <person name="Honan T."/>
            <person name="Huard M.D."/>
            <person name="Hughes L."/>
            <person name="Hurhula B."/>
            <person name="Husby M.E."/>
            <person name="Kamat A."/>
            <person name="Kanga B."/>
            <person name="Kashin S."/>
            <person name="Khazanovich D."/>
            <person name="Kisner P."/>
            <person name="Lance K."/>
            <person name="Lara M."/>
            <person name="Lee W."/>
            <person name="Lennon N."/>
            <person name="Letendre F."/>
            <person name="LeVine R."/>
            <person name="Lipovsky A."/>
            <person name="Liu X."/>
            <person name="Liu J."/>
            <person name="Liu S."/>
            <person name="Lokyitsang T."/>
            <person name="Lokyitsang Y."/>
            <person name="Lubonja R."/>
            <person name="Lui A."/>
            <person name="MacDonald P."/>
            <person name="Magnisalis V."/>
            <person name="Maru K."/>
            <person name="Matthews C."/>
            <person name="McCusker W."/>
            <person name="McDonough S."/>
            <person name="Mehta T."/>
            <person name="Meldrim J."/>
            <person name="Meneus L."/>
            <person name="Mihai O."/>
            <person name="Mihalev A."/>
            <person name="Mihova T."/>
            <person name="Mittelman R."/>
            <person name="Mlenga V."/>
            <person name="Montmayeur A."/>
            <person name="Mulrain L."/>
            <person name="Navidi A."/>
            <person name="Naylor J."/>
            <person name="Negash T."/>
            <person name="Nguyen T."/>
            <person name="Nguyen N."/>
            <person name="Nicol R."/>
            <person name="Norbu C."/>
            <person name="Norbu N."/>
            <person name="Novod N."/>
            <person name="O'Neill B."/>
            <person name="Osman S."/>
            <person name="Markiewicz E."/>
            <person name="Oyono O.L."/>
            <person name="Patti C."/>
            <person name="Phunkhang P."/>
            <person name="Pierre F."/>
            <person name="Priest M."/>
            <person name="Raghuraman S."/>
            <person name="Rege F."/>
            <person name="Reyes R."/>
            <person name="Rise C."/>
            <person name="Rogov P."/>
            <person name="Ross K."/>
            <person name="Ryan E."/>
            <person name="Settipalli S."/>
            <person name="Shea T."/>
            <person name="Sherpa N."/>
            <person name="Shi L."/>
            <person name="Shih D."/>
            <person name="Sparrow T."/>
            <person name="Spaulding J."/>
            <person name="Stalker J."/>
            <person name="Stange-Thomann N."/>
            <person name="Stavropoulos S."/>
            <person name="Stone C."/>
            <person name="Strader C."/>
            <person name="Tesfaye S."/>
            <person name="Thomson T."/>
            <person name="Thoulutsang Y."/>
            <person name="Thoulutsang D."/>
            <person name="Topham K."/>
            <person name="Topping I."/>
            <person name="Tsamla T."/>
            <person name="Vassiliev H."/>
            <person name="Vo A."/>
            <person name="Wangchuk T."/>
            <person name="Wangdi T."/>
            <person name="Weiand M."/>
            <person name="Wilkinson J."/>
            <person name="Wilson A."/>
            <person name="Yadav S."/>
            <person name="Young G."/>
            <person name="Yu Q."/>
            <person name="Zembek L."/>
            <person name="Zhong D."/>
            <person name="Zimmer A."/>
            <person name="Zwirko Z."/>
            <person name="Jaffe D.B."/>
            <person name="Alvarez P."/>
            <person name="Brockman W."/>
            <person name="Butler J."/>
            <person name="Chin C."/>
            <person name="Gnerre S."/>
            <person name="Grabherr M."/>
            <person name="Kleber M."/>
            <person name="Mauceli E."/>
            <person name="MacCallum I."/>
        </authorList>
    </citation>
    <scope>NUCLEOTIDE SEQUENCE [LARGE SCALE GENOMIC DNA]</scope>
    <source>
        <strain evidence="14">MSH-3 / Tucson 14011-0111.49</strain>
    </source>
</reference>
<evidence type="ECO:0000256" key="8">
    <source>
        <dbReference type="ARBA" id="ARBA00023065"/>
    </source>
</evidence>